<proteinExistence type="predicted"/>
<dbReference type="EMBL" id="ADNY01000007">
    <property type="protein sequence ID" value="EFG56207.1"/>
    <property type="molecule type" value="Genomic_DNA"/>
</dbReference>
<organism evidence="3 4">
    <name type="scientific">Lactobacillus amylolyticus DSM 11664</name>
    <dbReference type="NCBI Taxonomy" id="585524"/>
    <lineage>
        <taxon>Bacteria</taxon>
        <taxon>Bacillati</taxon>
        <taxon>Bacillota</taxon>
        <taxon>Bacilli</taxon>
        <taxon>Lactobacillales</taxon>
        <taxon>Lactobacillaceae</taxon>
        <taxon>Lactobacillus</taxon>
    </lineage>
</organism>
<dbReference type="Proteomes" id="UP000004069">
    <property type="component" value="Unassembled WGS sequence"/>
</dbReference>
<evidence type="ECO:0000313" key="4">
    <source>
        <dbReference type="Proteomes" id="UP000004069"/>
    </source>
</evidence>
<dbReference type="PATRIC" id="fig|585524.9.peg.486"/>
<evidence type="ECO:0000313" key="3">
    <source>
        <dbReference type="EMBL" id="EFG56207.1"/>
    </source>
</evidence>
<dbReference type="AlphaFoldDB" id="D4YRL2"/>
<name>D4YRL2_9LACO</name>
<dbReference type="InterPro" id="IPR027954">
    <property type="entry name" value="Transcobalamin-like_C"/>
</dbReference>
<feature type="signal peptide" evidence="1">
    <location>
        <begin position="1"/>
        <end position="27"/>
    </location>
</feature>
<reference evidence="3 4" key="1">
    <citation type="submission" date="2010-04" db="EMBL/GenBank/DDBJ databases">
        <authorList>
            <person name="Muzny D."/>
            <person name="Qin X."/>
            <person name="Deng J."/>
            <person name="Jiang H."/>
            <person name="Liu Y."/>
            <person name="Qu J."/>
            <person name="Song X.-Z."/>
            <person name="Zhang L."/>
            <person name="Thornton R."/>
            <person name="Coyle M."/>
            <person name="Francisco L."/>
            <person name="Jackson L."/>
            <person name="Javaid M."/>
            <person name="Korchina V."/>
            <person name="Kovar C."/>
            <person name="Mata R."/>
            <person name="Mathew T."/>
            <person name="Ngo R."/>
            <person name="Nguyen L."/>
            <person name="Nguyen N."/>
            <person name="Okwuonu G."/>
            <person name="Ongeri F."/>
            <person name="Pham C."/>
            <person name="Simmons D."/>
            <person name="Wilczek-Boney K."/>
            <person name="Hale W."/>
            <person name="Jakkamsetti A."/>
            <person name="Pham P."/>
            <person name="Ruth R."/>
            <person name="San Lucas F."/>
            <person name="Warren J."/>
            <person name="Zhang J."/>
            <person name="Zhao Z."/>
            <person name="Zhou C."/>
            <person name="Zhu D."/>
            <person name="Lee S."/>
            <person name="Bess C."/>
            <person name="Blankenburg K."/>
            <person name="Forbes L."/>
            <person name="Fu Q."/>
            <person name="Gubbala S."/>
            <person name="Hirani K."/>
            <person name="Jayaseelan J.C."/>
            <person name="Lara F."/>
            <person name="Munidasa M."/>
            <person name="Palculict T."/>
            <person name="Patil S."/>
            <person name="Pu L.-L."/>
            <person name="Saada N."/>
            <person name="Tang L."/>
            <person name="Weissenberger G."/>
            <person name="Zhu Y."/>
            <person name="Hemphill L."/>
            <person name="Shang Y."/>
            <person name="Youmans B."/>
            <person name="Ayvaz T."/>
            <person name="Ross M."/>
            <person name="Santibanez J."/>
            <person name="Aqrawi P."/>
            <person name="Gross S."/>
            <person name="Joshi V."/>
            <person name="Fowler G."/>
            <person name="Nazareth L."/>
            <person name="Reid J."/>
            <person name="Worley K."/>
            <person name="Petrosino J."/>
            <person name="Highlander S."/>
            <person name="Gibbs R."/>
        </authorList>
    </citation>
    <scope>NUCLEOTIDE SEQUENCE [LARGE SCALE GENOMIC DNA]</scope>
    <source>
        <strain evidence="3 4">DSM 11664</strain>
    </source>
</reference>
<gene>
    <name evidence="3" type="ORF">HMPREF0493_0140</name>
</gene>
<protein>
    <recommendedName>
        <fullName evidence="2">Transcobalamin-like C-terminal domain-containing protein</fullName>
    </recommendedName>
</protein>
<sequence length="127" mass="14328">MNKLVKKLGLLFTVILLSLGAVGIADANHSHVQAAKTIRVTYTLKNNKKTIAKKNIRVKKHTTVLAALKKCWKVKSSGGFVTSIHGYSQNKSKKLYWTYTVNGKWANAANKVYLHNKDRVVWTRSKF</sequence>
<feature type="domain" description="Transcobalamin-like C-terminal" evidence="2">
    <location>
        <begin position="62"/>
        <end position="123"/>
    </location>
</feature>
<dbReference type="Pfam" id="PF14478">
    <property type="entry name" value="DUF4430"/>
    <property type="match status" value="1"/>
</dbReference>
<dbReference type="Gene3D" id="2.170.130.30">
    <property type="match status" value="1"/>
</dbReference>
<dbReference type="RefSeq" id="WP_006351294.1">
    <property type="nucleotide sequence ID" value="NZ_ADNY01000007.1"/>
</dbReference>
<dbReference type="OrthoDB" id="2870483at2"/>
<comment type="caution">
    <text evidence="3">The sequence shown here is derived from an EMBL/GenBank/DDBJ whole genome shotgun (WGS) entry which is preliminary data.</text>
</comment>
<feature type="chain" id="PRO_5009952263" description="Transcobalamin-like C-terminal domain-containing protein" evidence="1">
    <location>
        <begin position="28"/>
        <end position="127"/>
    </location>
</feature>
<evidence type="ECO:0000259" key="2">
    <source>
        <dbReference type="Pfam" id="PF14478"/>
    </source>
</evidence>
<accession>D4YRL2</accession>
<evidence type="ECO:0000256" key="1">
    <source>
        <dbReference type="SAM" id="SignalP"/>
    </source>
</evidence>
<dbReference type="STRING" id="83683.B1745_00230"/>
<keyword evidence="1" id="KW-0732">Signal</keyword>
<keyword evidence="4" id="KW-1185">Reference proteome</keyword>
<dbReference type="eggNOG" id="ENOG5032Y2X">
    <property type="taxonomic scope" value="Bacteria"/>
</dbReference>